<dbReference type="EMBL" id="CM042053">
    <property type="protein sequence ID" value="KAI3715474.1"/>
    <property type="molecule type" value="Genomic_DNA"/>
</dbReference>
<accession>A0ACB9AZF1</accession>
<comment type="caution">
    <text evidence="1">The sequence shown here is derived from an EMBL/GenBank/DDBJ whole genome shotgun (WGS) entry which is preliminary data.</text>
</comment>
<protein>
    <submittedName>
        <fullName evidence="1">Uncharacterized protein</fullName>
    </submittedName>
</protein>
<name>A0ACB9AZF1_ARCLA</name>
<reference evidence="2" key="1">
    <citation type="journal article" date="2022" name="Mol. Ecol. Resour.">
        <title>The genomes of chicory, endive, great burdock and yacon provide insights into Asteraceae palaeo-polyploidization history and plant inulin production.</title>
        <authorList>
            <person name="Fan W."/>
            <person name="Wang S."/>
            <person name="Wang H."/>
            <person name="Wang A."/>
            <person name="Jiang F."/>
            <person name="Liu H."/>
            <person name="Zhao H."/>
            <person name="Xu D."/>
            <person name="Zhang Y."/>
        </authorList>
    </citation>
    <scope>NUCLEOTIDE SEQUENCE [LARGE SCALE GENOMIC DNA]</scope>
    <source>
        <strain evidence="2">cv. Niubang</strain>
    </source>
</reference>
<dbReference type="Proteomes" id="UP001055879">
    <property type="component" value="Linkage Group LG07"/>
</dbReference>
<evidence type="ECO:0000313" key="1">
    <source>
        <dbReference type="EMBL" id="KAI3715474.1"/>
    </source>
</evidence>
<organism evidence="1 2">
    <name type="scientific">Arctium lappa</name>
    <name type="common">Greater burdock</name>
    <name type="synonym">Lappa major</name>
    <dbReference type="NCBI Taxonomy" id="4217"/>
    <lineage>
        <taxon>Eukaryota</taxon>
        <taxon>Viridiplantae</taxon>
        <taxon>Streptophyta</taxon>
        <taxon>Embryophyta</taxon>
        <taxon>Tracheophyta</taxon>
        <taxon>Spermatophyta</taxon>
        <taxon>Magnoliopsida</taxon>
        <taxon>eudicotyledons</taxon>
        <taxon>Gunneridae</taxon>
        <taxon>Pentapetalae</taxon>
        <taxon>asterids</taxon>
        <taxon>campanulids</taxon>
        <taxon>Asterales</taxon>
        <taxon>Asteraceae</taxon>
        <taxon>Carduoideae</taxon>
        <taxon>Cardueae</taxon>
        <taxon>Arctiinae</taxon>
        <taxon>Arctium</taxon>
    </lineage>
</organism>
<evidence type="ECO:0000313" key="2">
    <source>
        <dbReference type="Proteomes" id="UP001055879"/>
    </source>
</evidence>
<sequence>MDIFMLYMLTSRKKALAHGGITEALIGEMDKIICGVLICSIMGGMKDMMLFGGSDAVIIPIGLGGFVACRTLSERNNDPAKGS</sequence>
<proteinExistence type="predicted"/>
<gene>
    <name evidence="1" type="ORF">L6452_22457</name>
</gene>
<reference evidence="1 2" key="2">
    <citation type="journal article" date="2022" name="Mol. Ecol. Resour.">
        <title>The genomes of chicory, endive, great burdock and yacon provide insights into Asteraceae paleo-polyploidization history and plant inulin production.</title>
        <authorList>
            <person name="Fan W."/>
            <person name="Wang S."/>
            <person name="Wang H."/>
            <person name="Wang A."/>
            <person name="Jiang F."/>
            <person name="Liu H."/>
            <person name="Zhao H."/>
            <person name="Xu D."/>
            <person name="Zhang Y."/>
        </authorList>
    </citation>
    <scope>NUCLEOTIDE SEQUENCE [LARGE SCALE GENOMIC DNA]</scope>
    <source>
        <strain evidence="2">cv. Niubang</strain>
    </source>
</reference>
<keyword evidence="2" id="KW-1185">Reference proteome</keyword>